<dbReference type="InterPro" id="IPR043502">
    <property type="entry name" value="DNA/RNA_pol_sf"/>
</dbReference>
<dbReference type="SUPFAM" id="SSF57756">
    <property type="entry name" value="Retrovirus zinc finger-like domains"/>
    <property type="match status" value="1"/>
</dbReference>
<dbReference type="EMBL" id="JABDTM020025829">
    <property type="protein sequence ID" value="KAH0812719.1"/>
    <property type="molecule type" value="Genomic_DNA"/>
</dbReference>
<evidence type="ECO:0000313" key="5">
    <source>
        <dbReference type="EMBL" id="KAH0812719.1"/>
    </source>
</evidence>
<feature type="region of interest" description="Disordered" evidence="3">
    <location>
        <begin position="2145"/>
        <end position="2206"/>
    </location>
</feature>
<dbReference type="GO" id="GO:0071897">
    <property type="term" value="P:DNA biosynthetic process"/>
    <property type="evidence" value="ECO:0007669"/>
    <property type="project" value="UniProtKB-ARBA"/>
</dbReference>
<dbReference type="PROSITE" id="PS50158">
    <property type="entry name" value="ZF_CCHC"/>
    <property type="match status" value="1"/>
</dbReference>
<dbReference type="Gene3D" id="4.10.60.10">
    <property type="entry name" value="Zinc finger, CCHC-type"/>
    <property type="match status" value="1"/>
</dbReference>
<name>A0A8J6HDK1_TENMO</name>
<dbReference type="SMART" id="SM00343">
    <property type="entry name" value="ZnF_C2HC"/>
    <property type="match status" value="3"/>
</dbReference>
<dbReference type="GO" id="GO:0003676">
    <property type="term" value="F:nucleic acid binding"/>
    <property type="evidence" value="ECO:0007669"/>
    <property type="project" value="InterPro"/>
</dbReference>
<feature type="compositionally biased region" description="Basic and acidic residues" evidence="3">
    <location>
        <begin position="1691"/>
        <end position="1707"/>
    </location>
</feature>
<feature type="compositionally biased region" description="Basic and acidic residues" evidence="3">
    <location>
        <begin position="2161"/>
        <end position="2177"/>
    </location>
</feature>
<dbReference type="Proteomes" id="UP000719412">
    <property type="component" value="Unassembled WGS sequence"/>
</dbReference>
<feature type="region of interest" description="Disordered" evidence="3">
    <location>
        <begin position="2234"/>
        <end position="2299"/>
    </location>
</feature>
<dbReference type="GO" id="GO:0008270">
    <property type="term" value="F:zinc ion binding"/>
    <property type="evidence" value="ECO:0007669"/>
    <property type="project" value="UniProtKB-KW"/>
</dbReference>
<feature type="region of interest" description="Disordered" evidence="3">
    <location>
        <begin position="1430"/>
        <end position="1454"/>
    </location>
</feature>
<feature type="region of interest" description="Disordered" evidence="3">
    <location>
        <begin position="1135"/>
        <end position="1184"/>
    </location>
</feature>
<keyword evidence="1" id="KW-0479">Metal-binding</keyword>
<sequence>MHCLILPKITEQFPNQTYSRANLNIPDNIDLADPHFNECDKIDLLIGAEFFWRIIGFSQAIDILNKQIYLRRTLLGWVVTGKIINGQKNSGKHFVGFTSNKNPDVELSNQLTKFWQLEEQTDNQPPLSADEFACEKHFAETVRRGSDGRFVVQLPFKGDVLLMGPSNKMALKRFYSVEKRLHQNLTLKRDYTTFMNEYLHLEHMMLVSPYVPEDNSHANQYFLPHHAVIKESSSTTKVRVVFDGSAKTTTGISLNDMLMVGPTVQQDLFSIITRFRTHQVAFSCDIVKMYRQIWVDPRDTAFQRILWRDDVRKSVNIYELKTVTYGTASAPYLATKCLQQLAIDEQHNFPLASPVILKDFYVDDLLTGTNTISNSIELRNQLISALSKGGFQLQKWASNYSEILPAHETGNALFTYEEMLTVLVQIEACINSRPITPLSSDPNDFSPLTPGHFLIGRRLTSNSEPDLTLIKENLLSRWQRVQQVTQHFWKRWSKEHLNTLQQRNKWRQRSQEVLQAGTPVLLKEENLHPLCWRMGVILEVHPGQDGLIRTATIKTSTGIVTRATNRICPFPTEDFEQDRSKGGRNGEWTVAALDQLIDQYEQFPYLFDTKHKLYHNKHARTDAFHKIAEEEDNDNTCSSGDLLNIQETPSRKKRKTTTTTDEDLIVKQTVETLQHLQDTLNQPPAQLAHRGFSDYIFTELSTIDDEEIIADMKHEINNILYKGKKEFIYFTSGDEAEAFRNTGSWCHFKAMQFLKRITTPRETREICLHLRKKIHEEAENDMEHEEMAQQNEKIGPSTSRGKSKMSRLQKELQHLEESLPAANSPTKSIAKRAGACGKHVENPQLRGIIERGLKPGQLLCAMTCSSVEAEGVTEGDMERRVYVVGCQTPETEREEWQHLDDLAKKLVAKWLEKEEKVVAMTGPGGQEAKWRKALEWALRGCEIELQLFVGEEGKENKGRTRGALVIKARDEQSARVVQQLMRSSINPQEVGVKVKGLAKKENGKIKVEIQETKKGSRMAFKKAAEAHAKDKAQITCYEPKRTLMLRDVDNVVTEEEIREAISVEAGTDAGDIEVRIKKPEQGKLVKQDKKTTEGEARDRLDERKEETKPTKRLTLDLELTLGRNLWRRPPSLVVSPAESIGSPCPSGASTPGAENVDMSPRTPEWASRRKKGTSDGKDKSGAVPKLMLNQLSKLQKISSLTDDRPKKRKVADTSMETDVGINPYKKRENLEAANLKEAMDAVTRIGSKIDKWAAVFKRESLKAWMEAHKYEPVEKARIDVDTQADVQRETERNKRKTKIRNIGCQIDFTSKDNESNLKNAEKRNMACQTEPRSRDKNRLDTLQGVDTLETWLEAEKKEWPKEVYTNTSVLVVNPLVDVKDSIVKAVLVEPTDAAIEISIQRLYRNRFPKLASVKEEWAVLEQTTQLEGAEPLGHRPRFGKKNTNRKATADSGERNGAARLLKEKLEENMGNLNARIAERTETIYVLRVDALVTPQEVVEAITAEEGVEGQIEQPMMKPTQNGNQVAVVKVPVATAKKLVEKGKIQVGLVVCRIREKIIVPRCRKCWQFGHAAGDCTSRGQGVTCFNCGAADHKATECQRNARCTGCKIDGHRYDSKACPEYRKMFEEAKKAREVHLQKTRRRRASEVPGTEGRNRKHHDFVAEDLQFYVKGASAEREGPPPNGHGMPSALRLRDGEGGKKGDGGCDHRGTQSRAFKLKILQTNLNCYVRAQDLLEATVQQQQIRVDVVLDGHQKQDYKARRNSTRLREGFHLAANEDPDNEYLNLLQDDIRTKGGEALIGGFQQQVLGTLSVNNFFARHSPGANCEQDDSHGALDTLRCFVTGEEIAGITSFHSSTSTVDLPHLPLHHRKSRVGKATLAYIAGFIGNSLLKKYGNCNMCREVLLTSDGTAVPVEVIEARTYSASHLTKPGAEAEVQAKRESLKRTFSFRENVFPSTSDMTPPPICQFMALQGDSLIAALQLNPIEANGHVAPAPLLEGQKKIVWSNELAANSQKDALFYYMVTKITGHASSQIEGKEVNGWPGLRDILIQLYGTNKSYTQLMEELNTIKQNPGESISSYLQGIEKLQGLALDSVRLSNNVTQQDGKCEAVRIIALQRFIRHSHNNISRIPGLAAIASRRGKSAEITNVNNDEEGMPKSPKARKESSKREREEGRMSEEGLNPFRKSSRTERSPSRGEERNQSKEIEKKIKTVLREIEEDMAGIVEESRARRKELAAAREKEGEQESEDMLKSSEVRKESSKREREEGRTSKEGKNPLRNSSRTRRSPNRSEEENQSKEMDNGVHTLLRILLSSNSAVLINIITGVSPPHFDFVVYYVLCQC</sequence>
<feature type="compositionally biased region" description="Basic and acidic residues" evidence="3">
    <location>
        <begin position="2288"/>
        <end position="2299"/>
    </location>
</feature>
<feature type="region of interest" description="Disordered" evidence="3">
    <location>
        <begin position="1082"/>
        <end position="1109"/>
    </location>
</feature>
<feature type="region of interest" description="Disordered" evidence="3">
    <location>
        <begin position="784"/>
        <end position="809"/>
    </location>
</feature>
<dbReference type="CDD" id="cd01644">
    <property type="entry name" value="RT_pepA17"/>
    <property type="match status" value="1"/>
</dbReference>
<dbReference type="InterPro" id="IPR040676">
    <property type="entry name" value="DUF5641"/>
</dbReference>
<evidence type="ECO:0000256" key="3">
    <source>
        <dbReference type="SAM" id="MobiDB-lite"/>
    </source>
</evidence>
<evidence type="ECO:0000256" key="1">
    <source>
        <dbReference type="PROSITE-ProRule" id="PRU00047"/>
    </source>
</evidence>
<keyword evidence="1" id="KW-0863">Zinc-finger</keyword>
<feature type="domain" description="CCHC-type" evidence="4">
    <location>
        <begin position="1584"/>
        <end position="1599"/>
    </location>
</feature>
<dbReference type="PANTHER" id="PTHR47331:SF5">
    <property type="entry name" value="RIBONUCLEASE H"/>
    <property type="match status" value="1"/>
</dbReference>
<organism evidence="5 6">
    <name type="scientific">Tenebrio molitor</name>
    <name type="common">Yellow mealworm beetle</name>
    <dbReference type="NCBI Taxonomy" id="7067"/>
    <lineage>
        <taxon>Eukaryota</taxon>
        <taxon>Metazoa</taxon>
        <taxon>Ecdysozoa</taxon>
        <taxon>Arthropoda</taxon>
        <taxon>Hexapoda</taxon>
        <taxon>Insecta</taxon>
        <taxon>Pterygota</taxon>
        <taxon>Neoptera</taxon>
        <taxon>Endopterygota</taxon>
        <taxon>Coleoptera</taxon>
        <taxon>Polyphaga</taxon>
        <taxon>Cucujiformia</taxon>
        <taxon>Tenebrionidae</taxon>
        <taxon>Tenebrio</taxon>
    </lineage>
</organism>
<accession>A0A8J6HDK1</accession>
<dbReference type="SUPFAM" id="SSF56672">
    <property type="entry name" value="DNA/RNA polymerases"/>
    <property type="match status" value="1"/>
</dbReference>
<protein>
    <recommendedName>
        <fullName evidence="4">CCHC-type domain-containing protein</fullName>
    </recommendedName>
</protein>
<feature type="compositionally biased region" description="Basic and acidic residues" evidence="3">
    <location>
        <begin position="2187"/>
        <end position="2206"/>
    </location>
</feature>
<reference evidence="5" key="2">
    <citation type="submission" date="2021-08" db="EMBL/GenBank/DDBJ databases">
        <authorList>
            <person name="Eriksson T."/>
        </authorList>
    </citation>
    <scope>NUCLEOTIDE SEQUENCE</scope>
    <source>
        <strain evidence="5">Stoneville</strain>
        <tissue evidence="5">Whole head</tissue>
    </source>
</reference>
<dbReference type="Pfam" id="PF18701">
    <property type="entry name" value="DUF5641"/>
    <property type="match status" value="1"/>
</dbReference>
<evidence type="ECO:0000259" key="4">
    <source>
        <dbReference type="PROSITE" id="PS50158"/>
    </source>
</evidence>
<proteinExistence type="predicted"/>
<feature type="compositionally biased region" description="Basic residues" evidence="3">
    <location>
        <begin position="1434"/>
        <end position="1444"/>
    </location>
</feature>
<gene>
    <name evidence="5" type="ORF">GEV33_010072</name>
</gene>
<keyword evidence="1" id="KW-0862">Zinc</keyword>
<comment type="caution">
    <text evidence="5">The sequence shown here is derived from an EMBL/GenBank/DDBJ whole genome shotgun (WGS) entry which is preliminary data.</text>
</comment>
<dbReference type="InterPro" id="IPR006578">
    <property type="entry name" value="MADF-dom"/>
</dbReference>
<evidence type="ECO:0000313" key="6">
    <source>
        <dbReference type="Proteomes" id="UP000719412"/>
    </source>
</evidence>
<evidence type="ECO:0000256" key="2">
    <source>
        <dbReference type="SAM" id="Coils"/>
    </source>
</evidence>
<feature type="compositionally biased region" description="Polar residues" evidence="3">
    <location>
        <begin position="789"/>
        <end position="800"/>
    </location>
</feature>
<feature type="region of interest" description="Disordered" evidence="3">
    <location>
        <begin position="1673"/>
        <end position="1707"/>
    </location>
</feature>
<feature type="compositionally biased region" description="Basic and acidic residues" evidence="3">
    <location>
        <begin position="2234"/>
        <end position="2275"/>
    </location>
</feature>
<keyword evidence="6" id="KW-1185">Reference proteome</keyword>
<keyword evidence="2" id="KW-0175">Coiled coil</keyword>
<dbReference type="InterPro" id="IPR036875">
    <property type="entry name" value="Znf_CCHC_sf"/>
</dbReference>
<dbReference type="PANTHER" id="PTHR47331">
    <property type="entry name" value="PHD-TYPE DOMAIN-CONTAINING PROTEIN"/>
    <property type="match status" value="1"/>
</dbReference>
<feature type="region of interest" description="Disordered" evidence="3">
    <location>
        <begin position="1632"/>
        <end position="1654"/>
    </location>
</feature>
<reference evidence="5" key="1">
    <citation type="journal article" date="2020" name="J Insects Food Feed">
        <title>The yellow mealworm (Tenebrio molitor) genome: a resource for the emerging insects as food and feed industry.</title>
        <authorList>
            <person name="Eriksson T."/>
            <person name="Andere A."/>
            <person name="Kelstrup H."/>
            <person name="Emery V."/>
            <person name="Picard C."/>
        </authorList>
    </citation>
    <scope>NUCLEOTIDE SEQUENCE</scope>
    <source>
        <strain evidence="5">Stoneville</strain>
        <tissue evidence="5">Whole head</tissue>
    </source>
</reference>
<feature type="coiled-coil region" evidence="2">
    <location>
        <begin position="1455"/>
        <end position="1482"/>
    </location>
</feature>
<dbReference type="Pfam" id="PF10545">
    <property type="entry name" value="MADF_DNA_bdg"/>
    <property type="match status" value="1"/>
</dbReference>
<dbReference type="InterPro" id="IPR001878">
    <property type="entry name" value="Znf_CCHC"/>
</dbReference>